<evidence type="ECO:0008006" key="3">
    <source>
        <dbReference type="Google" id="ProtNLM"/>
    </source>
</evidence>
<dbReference type="InterPro" id="IPR016193">
    <property type="entry name" value="Cytidine_deaminase-like"/>
</dbReference>
<dbReference type="Gene3D" id="3.40.140.10">
    <property type="entry name" value="Cytidine Deaminase, domain 2"/>
    <property type="match status" value="1"/>
</dbReference>
<proteinExistence type="predicted"/>
<sequence length="64" mass="7234">MITQGENRVLKMIAVGSDGDNMPPCGRCREFINQIHDENLSTEVIVDNGVIVTLEDLLPHDWRK</sequence>
<dbReference type="Proteomes" id="UP000187313">
    <property type="component" value="Unassembled WGS sequence"/>
</dbReference>
<dbReference type="CDD" id="cd01283">
    <property type="entry name" value="cytidine_deaminase"/>
    <property type="match status" value="1"/>
</dbReference>
<evidence type="ECO:0000313" key="1">
    <source>
        <dbReference type="EMBL" id="OMD53938.1"/>
    </source>
</evidence>
<dbReference type="EMBL" id="MPTD01000004">
    <property type="protein sequence ID" value="OMD53938.1"/>
    <property type="molecule type" value="Genomic_DNA"/>
</dbReference>
<accession>A0ABX3HVT9</accession>
<keyword evidence="2" id="KW-1185">Reference proteome</keyword>
<comment type="caution">
    <text evidence="1">The sequence shown here is derived from an EMBL/GenBank/DDBJ whole genome shotgun (WGS) entry which is preliminary data.</text>
</comment>
<reference evidence="1 2" key="1">
    <citation type="submission" date="2016-10" db="EMBL/GenBank/DDBJ databases">
        <title>Paenibacillus species isolates.</title>
        <authorList>
            <person name="Beno S.M."/>
        </authorList>
    </citation>
    <scope>NUCLEOTIDE SEQUENCE [LARGE SCALE GENOMIC DNA]</scope>
    <source>
        <strain evidence="1 2">FSL R5-0923</strain>
    </source>
</reference>
<evidence type="ECO:0000313" key="2">
    <source>
        <dbReference type="Proteomes" id="UP000187313"/>
    </source>
</evidence>
<gene>
    <name evidence="1" type="ORF">BSK51_06950</name>
</gene>
<organism evidence="1 2">
    <name type="scientific">Paenibacillus odorifer</name>
    <dbReference type="NCBI Taxonomy" id="189426"/>
    <lineage>
        <taxon>Bacteria</taxon>
        <taxon>Bacillati</taxon>
        <taxon>Bacillota</taxon>
        <taxon>Bacilli</taxon>
        <taxon>Bacillales</taxon>
        <taxon>Paenibacillaceae</taxon>
        <taxon>Paenibacillus</taxon>
    </lineage>
</organism>
<protein>
    <recommendedName>
        <fullName evidence="3">Cytidine deaminase</fullName>
    </recommendedName>
</protein>
<dbReference type="SUPFAM" id="SSF53927">
    <property type="entry name" value="Cytidine deaminase-like"/>
    <property type="match status" value="1"/>
</dbReference>
<name>A0ABX3HVT9_9BACL</name>
<dbReference type="RefSeq" id="WP_076298674.1">
    <property type="nucleotide sequence ID" value="NZ_MPTD01000004.1"/>
</dbReference>